<feature type="transmembrane region" description="Helical" evidence="1">
    <location>
        <begin position="34"/>
        <end position="53"/>
    </location>
</feature>
<gene>
    <name evidence="2" type="ORF">BDW42DRAFT_173762</name>
</gene>
<dbReference type="AlphaFoldDB" id="A0A2J5HP09"/>
<keyword evidence="3" id="KW-1185">Reference proteome</keyword>
<evidence type="ECO:0000256" key="1">
    <source>
        <dbReference type="SAM" id="Phobius"/>
    </source>
</evidence>
<proteinExistence type="predicted"/>
<organism evidence="2 3">
    <name type="scientific">Aspergillus taichungensis</name>
    <dbReference type="NCBI Taxonomy" id="482145"/>
    <lineage>
        <taxon>Eukaryota</taxon>
        <taxon>Fungi</taxon>
        <taxon>Dikarya</taxon>
        <taxon>Ascomycota</taxon>
        <taxon>Pezizomycotina</taxon>
        <taxon>Eurotiomycetes</taxon>
        <taxon>Eurotiomycetidae</taxon>
        <taxon>Eurotiales</taxon>
        <taxon>Aspergillaceae</taxon>
        <taxon>Aspergillus</taxon>
        <taxon>Aspergillus subgen. Circumdati</taxon>
    </lineage>
</organism>
<dbReference type="EMBL" id="KZ559567">
    <property type="protein sequence ID" value="PLN78979.1"/>
    <property type="molecule type" value="Genomic_DNA"/>
</dbReference>
<name>A0A2J5HP09_9EURO</name>
<sequence length="57" mass="6242">MLALIDYPTYLAVGSIPIPAPQSPSLFLFVFTELPHPGLLMGFVVVLTQLILFGRLL</sequence>
<keyword evidence="1" id="KW-1133">Transmembrane helix</keyword>
<keyword evidence="1" id="KW-0812">Transmembrane</keyword>
<dbReference type="Proteomes" id="UP000235023">
    <property type="component" value="Unassembled WGS sequence"/>
</dbReference>
<protein>
    <submittedName>
        <fullName evidence="2">Uncharacterized protein</fullName>
    </submittedName>
</protein>
<reference evidence="3" key="1">
    <citation type="submission" date="2017-12" db="EMBL/GenBank/DDBJ databases">
        <authorList>
            <consortium name="DOE Joint Genome Institute"/>
            <person name="Mondo S.J."/>
            <person name="Kjaerbolling I."/>
            <person name="Vesth T.C."/>
            <person name="Frisvad J.C."/>
            <person name="Nybo J.L."/>
            <person name="Theobald S."/>
            <person name="Kuo A."/>
            <person name="Bowyer P."/>
            <person name="Matsuda Y."/>
            <person name="Lyhne E.K."/>
            <person name="Kogle M.E."/>
            <person name="Clum A."/>
            <person name="Lipzen A."/>
            <person name="Salamov A."/>
            <person name="Ngan C.Y."/>
            <person name="Daum C."/>
            <person name="Chiniquy J."/>
            <person name="Barry K."/>
            <person name="LaButti K."/>
            <person name="Haridas S."/>
            <person name="Simmons B.A."/>
            <person name="Magnuson J.K."/>
            <person name="Mortensen U.H."/>
            <person name="Larsen T.O."/>
            <person name="Grigoriev I.V."/>
            <person name="Baker S.E."/>
            <person name="Andersen M.R."/>
            <person name="Nordberg H.P."/>
            <person name="Cantor M.N."/>
            <person name="Hua S.X."/>
        </authorList>
    </citation>
    <scope>NUCLEOTIDE SEQUENCE [LARGE SCALE GENOMIC DNA]</scope>
    <source>
        <strain evidence="3">IBT 19404</strain>
    </source>
</reference>
<keyword evidence="1" id="KW-0472">Membrane</keyword>
<evidence type="ECO:0000313" key="2">
    <source>
        <dbReference type="EMBL" id="PLN78979.1"/>
    </source>
</evidence>
<accession>A0A2J5HP09</accession>
<evidence type="ECO:0000313" key="3">
    <source>
        <dbReference type="Proteomes" id="UP000235023"/>
    </source>
</evidence>